<evidence type="ECO:0008006" key="4">
    <source>
        <dbReference type="Google" id="ProtNLM"/>
    </source>
</evidence>
<evidence type="ECO:0000256" key="1">
    <source>
        <dbReference type="SAM" id="SignalP"/>
    </source>
</evidence>
<keyword evidence="1" id="KW-0732">Signal</keyword>
<feature type="chain" id="PRO_5045080825" description="Cuticle protein 16.5-like" evidence="1">
    <location>
        <begin position="17"/>
        <end position="247"/>
    </location>
</feature>
<dbReference type="EMBL" id="JAHIBW010000009">
    <property type="protein sequence ID" value="KAG7308266.1"/>
    <property type="molecule type" value="Genomic_DNA"/>
</dbReference>
<evidence type="ECO:0000313" key="2">
    <source>
        <dbReference type="EMBL" id="KAG7308266.1"/>
    </source>
</evidence>
<organism evidence="2 3">
    <name type="scientific">Plutella xylostella</name>
    <name type="common">Diamondback moth</name>
    <name type="synonym">Plutella maculipennis</name>
    <dbReference type="NCBI Taxonomy" id="51655"/>
    <lineage>
        <taxon>Eukaryota</taxon>
        <taxon>Metazoa</taxon>
        <taxon>Ecdysozoa</taxon>
        <taxon>Arthropoda</taxon>
        <taxon>Hexapoda</taxon>
        <taxon>Insecta</taxon>
        <taxon>Pterygota</taxon>
        <taxon>Neoptera</taxon>
        <taxon>Endopterygota</taxon>
        <taxon>Lepidoptera</taxon>
        <taxon>Glossata</taxon>
        <taxon>Ditrysia</taxon>
        <taxon>Yponomeutoidea</taxon>
        <taxon>Plutellidae</taxon>
        <taxon>Plutella</taxon>
    </lineage>
</organism>
<proteinExistence type="predicted"/>
<keyword evidence="3" id="KW-1185">Reference proteome</keyword>
<name>A0ABQ7QT83_PLUXY</name>
<evidence type="ECO:0000313" key="3">
    <source>
        <dbReference type="Proteomes" id="UP000823941"/>
    </source>
</evidence>
<comment type="caution">
    <text evidence="2">The sequence shown here is derived from an EMBL/GenBank/DDBJ whole genome shotgun (WGS) entry which is preliminary data.</text>
</comment>
<gene>
    <name evidence="2" type="ORF">JYU34_006946</name>
</gene>
<reference evidence="2 3" key="1">
    <citation type="submission" date="2021-06" db="EMBL/GenBank/DDBJ databases">
        <title>A haploid diamondback moth (Plutella xylostella L.) genome assembly resolves 31 chromosomes and identifies a diamide resistance mutation.</title>
        <authorList>
            <person name="Ward C.M."/>
            <person name="Perry K.D."/>
            <person name="Baker G."/>
            <person name="Powis K."/>
            <person name="Heckel D.G."/>
            <person name="Baxter S.W."/>
        </authorList>
    </citation>
    <scope>NUCLEOTIDE SEQUENCE [LARGE SCALE GENOMIC DNA]</scope>
    <source>
        <strain evidence="2 3">LV</strain>
        <tissue evidence="2">Single pupa</tissue>
    </source>
</reference>
<feature type="signal peptide" evidence="1">
    <location>
        <begin position="1"/>
        <end position="16"/>
    </location>
</feature>
<protein>
    <recommendedName>
        <fullName evidence="4">Cuticle protein 16.5-like</fullName>
    </recommendedName>
</protein>
<accession>A0ABQ7QT83</accession>
<dbReference type="Proteomes" id="UP000823941">
    <property type="component" value="Chromosome 9"/>
</dbReference>
<sequence length="247" mass="24270">MRVLIITACVLACAAAAPSVGVLAPALPTISSGDIAGAAIEAHAEAADHLRAAADAGRQAYDQAAELQGRAANAAEDHAWRAIDNVKTVEAQLDGAAAAAAPQLAKSLVRTPVVAPVAAYAAAPVAAYAPAVATPVATYAAAPVATYAAAPVATYAAAPVATYAAAPAITTYAAPATKTVVTQSLSQTHPAPAPAFAYAAAAPALYATPAAYAAAPVAYAAPAAYQAAPVAYAAHATPYVKTYAQPW</sequence>